<dbReference type="AlphaFoldDB" id="R6TVG5"/>
<dbReference type="InterPro" id="IPR050090">
    <property type="entry name" value="Tyrosine_recombinase_XerCD"/>
</dbReference>
<dbReference type="Pfam" id="PF00589">
    <property type="entry name" value="Phage_integrase"/>
    <property type="match status" value="1"/>
</dbReference>
<organism evidence="5 6">
    <name type="scientific">Candidatus Colimorpha enterica</name>
    <dbReference type="NCBI Taxonomy" id="3083063"/>
    <lineage>
        <taxon>Bacteria</taxon>
        <taxon>Pseudomonadati</taxon>
        <taxon>Bacteroidota</taxon>
        <taxon>Bacteroidia</taxon>
        <taxon>Bacteroidales</taxon>
        <taxon>Candidatus Colimorpha</taxon>
    </lineage>
</organism>
<evidence type="ECO:0000256" key="3">
    <source>
        <dbReference type="ARBA" id="ARBA00023172"/>
    </source>
</evidence>
<dbReference type="InterPro" id="IPR002104">
    <property type="entry name" value="Integrase_catalytic"/>
</dbReference>
<dbReference type="InterPro" id="IPR013762">
    <property type="entry name" value="Integrase-like_cat_sf"/>
</dbReference>
<dbReference type="SUPFAM" id="SSF56349">
    <property type="entry name" value="DNA breaking-rejoining enzymes"/>
    <property type="match status" value="1"/>
</dbReference>
<evidence type="ECO:0000256" key="1">
    <source>
        <dbReference type="ARBA" id="ARBA00008857"/>
    </source>
</evidence>
<comment type="caution">
    <text evidence="5">The sequence shown here is derived from an EMBL/GenBank/DDBJ whole genome shotgun (WGS) entry which is preliminary data.</text>
</comment>
<evidence type="ECO:0000313" key="6">
    <source>
        <dbReference type="Proteomes" id="UP000017938"/>
    </source>
</evidence>
<accession>R6TVG5</accession>
<reference evidence="5" key="1">
    <citation type="submission" date="2012-11" db="EMBL/GenBank/DDBJ databases">
        <title>Dependencies among metagenomic species, viruses, plasmids and units of genetic variation.</title>
        <authorList>
            <person name="Nielsen H.B."/>
            <person name="Almeida M."/>
            <person name="Juncker A.S."/>
            <person name="Rasmussen S."/>
            <person name="Li J."/>
            <person name="Sunagawa S."/>
            <person name="Plichta D."/>
            <person name="Gautier L."/>
            <person name="Le Chatelier E."/>
            <person name="Peletier E."/>
            <person name="Bonde I."/>
            <person name="Nielsen T."/>
            <person name="Manichanh C."/>
            <person name="Arumugam M."/>
            <person name="Batto J."/>
            <person name="Santos M.B.Q.D."/>
            <person name="Blom N."/>
            <person name="Borruel N."/>
            <person name="Burgdorf K.S."/>
            <person name="Boumezbeur F."/>
            <person name="Casellas F."/>
            <person name="Dore J."/>
            <person name="Guarner F."/>
            <person name="Hansen T."/>
            <person name="Hildebrand F."/>
            <person name="Kaas R.S."/>
            <person name="Kennedy S."/>
            <person name="Kristiansen K."/>
            <person name="Kultima J.R."/>
            <person name="Leonard P."/>
            <person name="Levenez F."/>
            <person name="Lund O."/>
            <person name="Moumen B."/>
            <person name="Le Paslier D."/>
            <person name="Pons N."/>
            <person name="Pedersen O."/>
            <person name="Prifti E."/>
            <person name="Qin J."/>
            <person name="Raes J."/>
            <person name="Tap J."/>
            <person name="Tims S."/>
            <person name="Ussery D.W."/>
            <person name="Yamada T."/>
            <person name="MetaHit consortium"/>
            <person name="Renault P."/>
            <person name="Sicheritz-Ponten T."/>
            <person name="Bork P."/>
            <person name="Wang J."/>
            <person name="Brunak S."/>
            <person name="Ehrlich S.D."/>
        </authorList>
    </citation>
    <scope>NUCLEOTIDE SEQUENCE [LARGE SCALE GENOMIC DNA]</scope>
</reference>
<dbReference type="InterPro" id="IPR011010">
    <property type="entry name" value="DNA_brk_join_enz"/>
</dbReference>
<dbReference type="InterPro" id="IPR010998">
    <property type="entry name" value="Integrase_recombinase_N"/>
</dbReference>
<dbReference type="PANTHER" id="PTHR30349:SF41">
    <property type="entry name" value="INTEGRASE_RECOMBINASE PROTEIN MJ0367-RELATED"/>
    <property type="match status" value="1"/>
</dbReference>
<evidence type="ECO:0000313" key="5">
    <source>
        <dbReference type="EMBL" id="CDC77438.1"/>
    </source>
</evidence>
<dbReference type="EMBL" id="CBFW010000436">
    <property type="protein sequence ID" value="CDC77438.1"/>
    <property type="molecule type" value="Genomic_DNA"/>
</dbReference>
<dbReference type="Proteomes" id="UP000017938">
    <property type="component" value="Unassembled WGS sequence"/>
</dbReference>
<sequence length="403" mass="46603">MTSTPNLSASVQAKKGRLYAVIQVKKNGKMTGVWRSLELPEGSPKTKINKAFRDVVGRYEEECAEEIERNSRPISQLPIYDYMHIYLEKARGSLQLNTIRSYQNMIECKIKAYFSDRPELTVSTLKAADINRFYEYLFSYDVSANTVIHYHVVLHRAFKQAFKDEQIDSNPFDRIDRPKKEKFEGDHYSKEELHALLEVARDDPIYPAIILAGCMGLRRSEAIGAKWSNIDWETRHILLDSKVVEVTIDDQHMVEVVSKMKNESSHRTIVIPNEMVEALLEIKERQELNKKMFKGSYNRKNDDFICTDQFGELLRPNYVTQHYRLLLEKNGLRHIRFHDLRHTFASILLSNRTELIEVSKFLGHSTIATTANIYAHLDMSNKEHTASVMSDILAGMNTTKAPK</sequence>
<evidence type="ECO:0000259" key="4">
    <source>
        <dbReference type="PROSITE" id="PS51898"/>
    </source>
</evidence>
<protein>
    <submittedName>
        <fullName evidence="5">Site-specific recombinase phage integrase family</fullName>
    </submittedName>
</protein>
<dbReference type="PROSITE" id="PS51898">
    <property type="entry name" value="TYR_RECOMBINASE"/>
    <property type="match status" value="1"/>
</dbReference>
<dbReference type="CDD" id="cd01189">
    <property type="entry name" value="INT_ICEBs1_C_like"/>
    <property type="match status" value="1"/>
</dbReference>
<dbReference type="InterPro" id="IPR025269">
    <property type="entry name" value="SAM-like_dom"/>
</dbReference>
<evidence type="ECO:0000256" key="2">
    <source>
        <dbReference type="ARBA" id="ARBA00023125"/>
    </source>
</evidence>
<dbReference type="Pfam" id="PF13102">
    <property type="entry name" value="Phage_int_SAM_5"/>
    <property type="match status" value="1"/>
</dbReference>
<feature type="domain" description="Tyr recombinase" evidence="4">
    <location>
        <begin position="183"/>
        <end position="390"/>
    </location>
</feature>
<dbReference type="Gene3D" id="1.10.150.130">
    <property type="match status" value="1"/>
</dbReference>
<keyword evidence="3" id="KW-0233">DNA recombination</keyword>
<comment type="similarity">
    <text evidence="1">Belongs to the 'phage' integrase family.</text>
</comment>
<dbReference type="GO" id="GO:0003677">
    <property type="term" value="F:DNA binding"/>
    <property type="evidence" value="ECO:0007669"/>
    <property type="project" value="UniProtKB-KW"/>
</dbReference>
<gene>
    <name evidence="5" type="ORF">BN580_00435</name>
</gene>
<dbReference type="GO" id="GO:0006310">
    <property type="term" value="P:DNA recombination"/>
    <property type="evidence" value="ECO:0007669"/>
    <property type="project" value="UniProtKB-KW"/>
</dbReference>
<dbReference type="STRING" id="1263015.BN580_00435"/>
<proteinExistence type="inferred from homology"/>
<dbReference type="Gene3D" id="1.10.443.10">
    <property type="entry name" value="Intergrase catalytic core"/>
    <property type="match status" value="1"/>
</dbReference>
<dbReference type="GO" id="GO:0015074">
    <property type="term" value="P:DNA integration"/>
    <property type="evidence" value="ECO:0007669"/>
    <property type="project" value="InterPro"/>
</dbReference>
<name>R6TVG5_9BACT</name>
<dbReference type="PANTHER" id="PTHR30349">
    <property type="entry name" value="PHAGE INTEGRASE-RELATED"/>
    <property type="match status" value="1"/>
</dbReference>
<keyword evidence="2" id="KW-0238">DNA-binding</keyword>